<reference evidence="6 7" key="1">
    <citation type="journal article" date="2013" name="Curr. Biol.">
        <title>The Genome of the Foraminiferan Reticulomyxa filosa.</title>
        <authorList>
            <person name="Glockner G."/>
            <person name="Hulsmann N."/>
            <person name="Schleicher M."/>
            <person name="Noegel A.A."/>
            <person name="Eichinger L."/>
            <person name="Gallinger C."/>
            <person name="Pawlowski J."/>
            <person name="Sierra R."/>
            <person name="Euteneuer U."/>
            <person name="Pillet L."/>
            <person name="Moustafa A."/>
            <person name="Platzer M."/>
            <person name="Groth M."/>
            <person name="Szafranski K."/>
            <person name="Schliwa M."/>
        </authorList>
    </citation>
    <scope>NUCLEOTIDE SEQUENCE [LARGE SCALE GENOMIC DNA]</scope>
</reference>
<feature type="repeat" description="WD" evidence="3">
    <location>
        <begin position="1344"/>
        <end position="1378"/>
    </location>
</feature>
<gene>
    <name evidence="6" type="ORF">RFI_23654</name>
</gene>
<dbReference type="PROSITE" id="PS50082">
    <property type="entry name" value="WD_REPEATS_2"/>
    <property type="match status" value="10"/>
</dbReference>
<evidence type="ECO:0000313" key="6">
    <source>
        <dbReference type="EMBL" id="ETO13712.1"/>
    </source>
</evidence>
<dbReference type="Gene3D" id="2.130.10.10">
    <property type="entry name" value="YVTN repeat-like/Quinoprotein amine dehydrogenase"/>
    <property type="match status" value="4"/>
</dbReference>
<evidence type="ECO:0000256" key="2">
    <source>
        <dbReference type="ARBA" id="ARBA00022737"/>
    </source>
</evidence>
<sequence>MLEEFDTTTLNVKEYGLLMGIRFETTECLFWKALTKITEEANTLACNDGNETNRDMQWGPNQRKSARKRSRTASIDDKPLGKQLGKGNRNIFNTVDTEPKVIKQTYYFGSHCKKKKTISSTIIEVQDSSANTMNEQAEIKNDQISHEADQAYHYKLKKETEKAVTGKIKPGINLQGYCTNTGCLASDEKLLVWVNLGFSNISFSSANTSYPCPDCGKSTVTFIRKTTIFNSEHKISANDNTPEKTNHYKCSYLIKSRLSYKVNASEIRQHATSLEDLIARSEKAMESNEIKKLSSKLQQYDIIVVKPLEVKDKVRLLEKIKNDYNGDYKQVFDIGRFTILCDSAAKLQTAVAVMKETKKFNLIVSEDKDFFERQSKTHHRFHNIKLFVPEHDVYVEMQATLKKFTTLEEYAVIENPKLSHLFYERVRAWKPNSPEEENLKQASDETLTKINDVICEWIDDKEIQKLANRYESHLGIGILKPPQLSLKMAQFVYEQLCEFTPETIKGKAIYVILYEYYKRYIIGDKYPASCVDVALLLQKSREQEMKEDTEISQVLETYIPLQANKYAHVDSEENKENDTFDCLQHIIEFLEEKEEKKSEQQEQQRSVMIIQGKSGSGKSVFCRHLEKTLWNNYNSDSKQPIPVYISFAKSYNTKNEKDIILQTLQGKNINKASMDAIRETVYFVFIMDGFDEIFDKYSQSGNVLNNDDIETTLIGVNHNNAMMYLRPFTQQQTHNYIETFATMKSNWTSIEEVLNTYSDLFKMIKEPLLLRLILTILPSLNQKYSAETKISKAQVYEVLNDQWIDICSQSIFFKLTELRAPPKIHEIKFELEKNLQDLAFDMFCRGTQVAIESNFEHENNEVWSMENKNRGDTVNEKVEIKTMNEMTGASILNKHGINIVKYALRRIGDNKYQFLHKSCQEYYAAQKIIFDIIRISNSADNEQFETYAKNLCINFKLLNEELGIIQFIAERIRDTQPIYMRLQSLLFQVIEVSKRNKNFSIAAANAVTVLNSANVNMCNKNWKNVSIPHAILNHAYLEGTDFSNANLDNASFAQTHLNKTNFTNASMNGIYFGEYAYFEGCPSHVLGVRLSPDGKKIVFIQIMKFKYTIAVEFSSDGRKIVSCSYDKTIQIWNASTGESLHVMHEHSDWVNAVQFSDDNSRIVSCSRDGTIKLWNVSSQSQSKVKEGLGNVTGVRFLLNSFDILSFSGNTIRIWNESLENSQNLEGHTDDILGVRLSSDGRNYCHIHVSQFEYGICSLENSFRFWKNFQMLIACGLLDYTIQIWDVSLGKQIQTLKGHTRNINGIEFFPNEAKIISCSADGTIRIWDIGLERKIQITQECLGIVRTVHFSPNGSKIVSGSQDKTVRLWDALSGSQIQVFKGHSDRILGVLFSPNGSKLVSYSHDKVMIIWDLETRDRLPVSQRLSNYIRVAQFSPNSSKLALCLGDENILIYDISSKQQIQLNGHTSPVLRIQFSPNGSKIASCSNDKTIRLWDVFSGKEICIFRGHSKLVKGIQFFSDGSKIASYSWDNSIRVWDVESTTELFSLKQPKMINEIKLSRDDTKIVSSSYDHTIRLWDLLSKKQLWEVNTGPNNVRGIQFSPDESKIISYLDDTTIRVWDRSSGQQIQLLKGHTGRISGMQLSPNGSTLVSCSEDKTIRLWGCDSGKIVDATETSVVKCIWKVGVQKITCRTTWWETLMFLFIDWFTNKFYLTIYITIGKKNN</sequence>
<dbReference type="InterPro" id="IPR015943">
    <property type="entry name" value="WD40/YVTN_repeat-like_dom_sf"/>
</dbReference>
<dbReference type="SUPFAM" id="SSF141571">
    <property type="entry name" value="Pentapeptide repeat-like"/>
    <property type="match status" value="1"/>
</dbReference>
<feature type="repeat" description="WD" evidence="3">
    <location>
        <begin position="1462"/>
        <end position="1503"/>
    </location>
</feature>
<dbReference type="InterPro" id="IPR007111">
    <property type="entry name" value="NACHT_NTPase"/>
</dbReference>
<keyword evidence="1 3" id="KW-0853">WD repeat</keyword>
<dbReference type="Gene3D" id="3.40.50.300">
    <property type="entry name" value="P-loop containing nucleotide triphosphate hydrolases"/>
    <property type="match status" value="1"/>
</dbReference>
<accession>X6MJS9</accession>
<feature type="region of interest" description="Disordered" evidence="4">
    <location>
        <begin position="47"/>
        <end position="88"/>
    </location>
</feature>
<feature type="repeat" description="WD" evidence="3">
    <location>
        <begin position="1552"/>
        <end position="1586"/>
    </location>
</feature>
<dbReference type="Pfam" id="PF00400">
    <property type="entry name" value="WD40"/>
    <property type="match status" value="10"/>
</dbReference>
<name>X6MJS9_RETFI</name>
<dbReference type="Pfam" id="PF05729">
    <property type="entry name" value="NACHT"/>
    <property type="match status" value="1"/>
</dbReference>
<evidence type="ECO:0000256" key="1">
    <source>
        <dbReference type="ARBA" id="ARBA00022574"/>
    </source>
</evidence>
<comment type="caution">
    <text evidence="6">The sequence shown here is derived from an EMBL/GenBank/DDBJ whole genome shotgun (WGS) entry which is preliminary data.</text>
</comment>
<keyword evidence="7" id="KW-1185">Reference proteome</keyword>
<dbReference type="InterPro" id="IPR043519">
    <property type="entry name" value="NT_sf"/>
</dbReference>
<feature type="repeat" description="WD" evidence="3">
    <location>
        <begin position="1504"/>
        <end position="1545"/>
    </location>
</feature>
<protein>
    <submittedName>
        <fullName evidence="6">Peptidase C14, caspase catalytic subunit p20</fullName>
    </submittedName>
</protein>
<evidence type="ECO:0000256" key="4">
    <source>
        <dbReference type="SAM" id="MobiDB-lite"/>
    </source>
</evidence>
<dbReference type="Gene3D" id="2.160.20.80">
    <property type="entry name" value="E3 ubiquitin-protein ligase SopA"/>
    <property type="match status" value="1"/>
</dbReference>
<feature type="repeat" description="WD" evidence="3">
    <location>
        <begin position="1587"/>
        <end position="1628"/>
    </location>
</feature>
<feature type="repeat" description="WD" evidence="3">
    <location>
        <begin position="1143"/>
        <end position="1184"/>
    </location>
</feature>
<dbReference type="InterPro" id="IPR020472">
    <property type="entry name" value="WD40_PAC1"/>
</dbReference>
<dbReference type="EMBL" id="ASPP01020430">
    <property type="protein sequence ID" value="ETO13712.1"/>
    <property type="molecule type" value="Genomic_DNA"/>
</dbReference>
<dbReference type="InterPro" id="IPR001680">
    <property type="entry name" value="WD40_rpt"/>
</dbReference>
<feature type="repeat" description="WD" evidence="3">
    <location>
        <begin position="1629"/>
        <end position="1670"/>
    </location>
</feature>
<feature type="domain" description="NACHT" evidence="5">
    <location>
        <begin position="607"/>
        <end position="699"/>
    </location>
</feature>
<dbReference type="InterPro" id="IPR027417">
    <property type="entry name" value="P-loop_NTPase"/>
</dbReference>
<dbReference type="CDD" id="cd00200">
    <property type="entry name" value="WD40"/>
    <property type="match status" value="2"/>
</dbReference>
<dbReference type="SUPFAM" id="SSF50998">
    <property type="entry name" value="Quinoprotein alcohol dehydrogenase-like"/>
    <property type="match status" value="1"/>
</dbReference>
<organism evidence="6 7">
    <name type="scientific">Reticulomyxa filosa</name>
    <dbReference type="NCBI Taxonomy" id="46433"/>
    <lineage>
        <taxon>Eukaryota</taxon>
        <taxon>Sar</taxon>
        <taxon>Rhizaria</taxon>
        <taxon>Retaria</taxon>
        <taxon>Foraminifera</taxon>
        <taxon>Monothalamids</taxon>
        <taxon>Reticulomyxidae</taxon>
        <taxon>Reticulomyxa</taxon>
    </lineage>
</organism>
<evidence type="ECO:0000256" key="3">
    <source>
        <dbReference type="PROSITE-ProRule" id="PRU00221"/>
    </source>
</evidence>
<dbReference type="InterPro" id="IPR019775">
    <property type="entry name" value="WD40_repeat_CS"/>
</dbReference>
<dbReference type="Proteomes" id="UP000023152">
    <property type="component" value="Unassembled WGS sequence"/>
</dbReference>
<dbReference type="PRINTS" id="PR00320">
    <property type="entry name" value="GPROTEINBRPT"/>
</dbReference>
<evidence type="ECO:0000313" key="7">
    <source>
        <dbReference type="Proteomes" id="UP000023152"/>
    </source>
</evidence>
<dbReference type="PROSITE" id="PS00678">
    <property type="entry name" value="WD_REPEATS_1"/>
    <property type="match status" value="5"/>
</dbReference>
<dbReference type="PROSITE" id="PS50294">
    <property type="entry name" value="WD_REPEATS_REGION"/>
    <property type="match status" value="9"/>
</dbReference>
<dbReference type="SUPFAM" id="SSF52540">
    <property type="entry name" value="P-loop containing nucleoside triphosphate hydrolases"/>
    <property type="match status" value="1"/>
</dbReference>
<dbReference type="InterPro" id="IPR011044">
    <property type="entry name" value="Quino_amine_DH_bsu"/>
</dbReference>
<dbReference type="PANTHER" id="PTHR19848">
    <property type="entry name" value="WD40 REPEAT PROTEIN"/>
    <property type="match status" value="1"/>
</dbReference>
<keyword evidence="2" id="KW-0677">Repeat</keyword>
<feature type="repeat" description="WD" evidence="3">
    <location>
        <begin position="1379"/>
        <end position="1420"/>
    </location>
</feature>
<dbReference type="PANTHER" id="PTHR19848:SF8">
    <property type="entry name" value="F-BOX AND WD REPEAT DOMAIN CONTAINING 7"/>
    <property type="match status" value="1"/>
</dbReference>
<dbReference type="SUPFAM" id="SSF81301">
    <property type="entry name" value="Nucleotidyltransferase"/>
    <property type="match status" value="1"/>
</dbReference>
<dbReference type="Pfam" id="PF00805">
    <property type="entry name" value="Pentapeptide"/>
    <property type="match status" value="1"/>
</dbReference>
<dbReference type="SUPFAM" id="SSF50969">
    <property type="entry name" value="YVTN repeat-like/Quinoprotein amine dehydrogenase"/>
    <property type="match status" value="1"/>
</dbReference>
<dbReference type="InterPro" id="IPR011047">
    <property type="entry name" value="Quinoprotein_ADH-like_sf"/>
</dbReference>
<evidence type="ECO:0000259" key="5">
    <source>
        <dbReference type="Pfam" id="PF05729"/>
    </source>
</evidence>
<feature type="repeat" description="WD" evidence="3">
    <location>
        <begin position="1295"/>
        <end position="1336"/>
    </location>
</feature>
<proteinExistence type="predicted"/>
<feature type="repeat" description="WD" evidence="3">
    <location>
        <begin position="1110"/>
        <end position="1142"/>
    </location>
</feature>
<dbReference type="InterPro" id="IPR001646">
    <property type="entry name" value="5peptide_repeat"/>
</dbReference>
<dbReference type="SMART" id="SM00320">
    <property type="entry name" value="WD40"/>
    <property type="match status" value="13"/>
</dbReference>